<feature type="region of interest" description="Disordered" evidence="1">
    <location>
        <begin position="283"/>
        <end position="333"/>
    </location>
</feature>
<evidence type="ECO:0000256" key="1">
    <source>
        <dbReference type="SAM" id="MobiDB-lite"/>
    </source>
</evidence>
<keyword evidence="4" id="KW-1185">Reference proteome</keyword>
<feature type="non-terminal residue" evidence="3">
    <location>
        <position position="1"/>
    </location>
</feature>
<accession>A0A2H9TL45</accession>
<organism evidence="3 4">
    <name type="scientific">Paramicrosporidium saccamoebae</name>
    <dbReference type="NCBI Taxonomy" id="1246581"/>
    <lineage>
        <taxon>Eukaryota</taxon>
        <taxon>Fungi</taxon>
        <taxon>Fungi incertae sedis</taxon>
        <taxon>Cryptomycota</taxon>
        <taxon>Cryptomycota incertae sedis</taxon>
        <taxon>Paramicrosporidium</taxon>
    </lineage>
</organism>
<keyword evidence="2" id="KW-1133">Transmembrane helix</keyword>
<proteinExistence type="predicted"/>
<name>A0A2H9TL45_9FUNG</name>
<reference evidence="3 4" key="1">
    <citation type="submission" date="2016-10" db="EMBL/GenBank/DDBJ databases">
        <title>The genome of Paramicrosporidium saccamoebae is the missing link in understanding Cryptomycota and Microsporidia evolution.</title>
        <authorList>
            <person name="Quandt C.A."/>
            <person name="Beaudet D."/>
            <person name="Corsaro D."/>
            <person name="Michel R."/>
            <person name="Corradi N."/>
            <person name="James T."/>
        </authorList>
    </citation>
    <scope>NUCLEOTIDE SEQUENCE [LARGE SCALE GENOMIC DNA]</scope>
    <source>
        <strain evidence="3 4">KSL3</strain>
    </source>
</reference>
<keyword evidence="2" id="KW-0812">Transmembrane</keyword>
<keyword evidence="2" id="KW-0472">Membrane</keyword>
<evidence type="ECO:0000313" key="4">
    <source>
        <dbReference type="Proteomes" id="UP000240830"/>
    </source>
</evidence>
<dbReference type="AlphaFoldDB" id="A0A2H9TL45"/>
<sequence length="333" mass="37658">AKWWAFVVGGGVATIPSGLLTYRLWGDYQRRQQFVEWVSGLCPDVPWVAIKRYEGIDADIIPQLPLSLLENVHSTRLTECQQLGFEDFKAECLHGITSRDTSGFGERAALLLFVDPTEVARCREWFVKCATMLEVVATAKDGALGDALQYIWEDDVLSRRIRLDLTVDAMKRMDAEARQALGVALHAKSPDDPWLEEHLPAPPKKKDGTTCNAITEPPKNLTFGTWYQADTFAECRLCRFRPVEKPFLQYGMRFLQATLQRAYYCKFCRYWTLKLGLVSDPVPVESETKEPGHTSTADNKLEKANRHDKEAIRNTRDEGISEEGPSARVNGTN</sequence>
<evidence type="ECO:0000256" key="2">
    <source>
        <dbReference type="SAM" id="Phobius"/>
    </source>
</evidence>
<feature type="compositionally biased region" description="Basic and acidic residues" evidence="1">
    <location>
        <begin position="299"/>
        <end position="319"/>
    </location>
</feature>
<dbReference type="EMBL" id="MTSL01000120">
    <property type="protein sequence ID" value="PJF18483.1"/>
    <property type="molecule type" value="Genomic_DNA"/>
</dbReference>
<evidence type="ECO:0000313" key="3">
    <source>
        <dbReference type="EMBL" id="PJF18483.1"/>
    </source>
</evidence>
<comment type="caution">
    <text evidence="3">The sequence shown here is derived from an EMBL/GenBank/DDBJ whole genome shotgun (WGS) entry which is preliminary data.</text>
</comment>
<protein>
    <submittedName>
        <fullName evidence="3">Uncharacterized protein</fullName>
    </submittedName>
</protein>
<feature type="transmembrane region" description="Helical" evidence="2">
    <location>
        <begin position="6"/>
        <end position="25"/>
    </location>
</feature>
<gene>
    <name evidence="3" type="ORF">PSACC_01702</name>
</gene>
<dbReference type="Proteomes" id="UP000240830">
    <property type="component" value="Unassembled WGS sequence"/>
</dbReference>